<keyword evidence="10" id="KW-1185">Reference proteome</keyword>
<feature type="domain" description="Kinesin motor" evidence="9">
    <location>
        <begin position="12"/>
        <end position="357"/>
    </location>
</feature>
<dbReference type="InterPro" id="IPR019821">
    <property type="entry name" value="Kinesin_motor_CS"/>
</dbReference>
<dbReference type="GO" id="GO:0005874">
    <property type="term" value="C:microtubule"/>
    <property type="evidence" value="ECO:0007669"/>
    <property type="project" value="UniProtKB-KW"/>
</dbReference>
<evidence type="ECO:0000313" key="10">
    <source>
        <dbReference type="Proteomes" id="UP000050741"/>
    </source>
</evidence>
<organism evidence="10 11">
    <name type="scientific">Globodera pallida</name>
    <name type="common">Potato cyst nematode worm</name>
    <name type="synonym">Heterodera pallida</name>
    <dbReference type="NCBI Taxonomy" id="36090"/>
    <lineage>
        <taxon>Eukaryota</taxon>
        <taxon>Metazoa</taxon>
        <taxon>Ecdysozoa</taxon>
        <taxon>Nematoda</taxon>
        <taxon>Chromadorea</taxon>
        <taxon>Rhabditida</taxon>
        <taxon>Tylenchina</taxon>
        <taxon>Tylenchomorpha</taxon>
        <taxon>Tylenchoidea</taxon>
        <taxon>Heteroderidae</taxon>
        <taxon>Heteroderinae</taxon>
        <taxon>Globodera</taxon>
    </lineage>
</organism>
<dbReference type="PANTHER" id="PTHR47969">
    <property type="entry name" value="CHROMOSOME-ASSOCIATED KINESIN KIF4A-RELATED"/>
    <property type="match status" value="1"/>
</dbReference>
<dbReference type="GO" id="GO:0051231">
    <property type="term" value="P:spindle elongation"/>
    <property type="evidence" value="ECO:0007669"/>
    <property type="project" value="TreeGrafter"/>
</dbReference>
<feature type="region of interest" description="Disordered" evidence="8">
    <location>
        <begin position="696"/>
        <end position="729"/>
    </location>
</feature>
<dbReference type="Pfam" id="PF00225">
    <property type="entry name" value="Kinesin"/>
    <property type="match status" value="1"/>
</dbReference>
<keyword evidence="5 6" id="KW-0505">Motor protein</keyword>
<evidence type="ECO:0000256" key="2">
    <source>
        <dbReference type="ARBA" id="ARBA00022741"/>
    </source>
</evidence>
<dbReference type="PRINTS" id="PR00380">
    <property type="entry name" value="KINESINHEAVY"/>
</dbReference>
<dbReference type="Gene3D" id="3.40.850.10">
    <property type="entry name" value="Kinesin motor domain"/>
    <property type="match status" value="1"/>
</dbReference>
<dbReference type="InterPro" id="IPR036961">
    <property type="entry name" value="Kinesin_motor_dom_sf"/>
</dbReference>
<dbReference type="GO" id="GO:0008017">
    <property type="term" value="F:microtubule binding"/>
    <property type="evidence" value="ECO:0007669"/>
    <property type="project" value="InterPro"/>
</dbReference>
<keyword evidence="4" id="KW-0206">Cytoskeleton</keyword>
<evidence type="ECO:0000313" key="11">
    <source>
        <dbReference type="WBParaSite" id="GPLIN_000011500"/>
    </source>
</evidence>
<comment type="similarity">
    <text evidence="5 6">Belongs to the TRAFAC class myosin-kinesin ATPase superfamily. Kinesin family.</text>
</comment>
<evidence type="ECO:0000256" key="5">
    <source>
        <dbReference type="PROSITE-ProRule" id="PRU00283"/>
    </source>
</evidence>
<dbReference type="InterPro" id="IPR027640">
    <property type="entry name" value="Kinesin-like_fam"/>
</dbReference>
<feature type="binding site" evidence="5">
    <location>
        <begin position="91"/>
        <end position="98"/>
    </location>
    <ligand>
        <name>ATP</name>
        <dbReference type="ChEBI" id="CHEBI:30616"/>
    </ligand>
</feature>
<dbReference type="SUPFAM" id="SSF52540">
    <property type="entry name" value="P-loop containing nucleoside triphosphate hydrolases"/>
    <property type="match status" value="1"/>
</dbReference>
<dbReference type="CDD" id="cd01372">
    <property type="entry name" value="KISc_KIF4"/>
    <property type="match status" value="1"/>
</dbReference>
<keyword evidence="2 5" id="KW-0547">Nucleotide-binding</keyword>
<dbReference type="PANTHER" id="PTHR47969:SF28">
    <property type="entry name" value="KINESIN-LIKE PROTEIN KIF21B"/>
    <property type="match status" value="1"/>
</dbReference>
<dbReference type="GO" id="GO:0007052">
    <property type="term" value="P:mitotic spindle organization"/>
    <property type="evidence" value="ECO:0007669"/>
    <property type="project" value="TreeGrafter"/>
</dbReference>
<evidence type="ECO:0000256" key="4">
    <source>
        <dbReference type="ARBA" id="ARBA00023212"/>
    </source>
</evidence>
<keyword evidence="6" id="KW-0493">Microtubule</keyword>
<keyword evidence="7" id="KW-0175">Coiled coil</keyword>
<feature type="compositionally biased region" description="Basic and acidic residues" evidence="8">
    <location>
        <begin position="719"/>
        <end position="729"/>
    </location>
</feature>
<dbReference type="GO" id="GO:0005875">
    <property type="term" value="C:microtubule associated complex"/>
    <property type="evidence" value="ECO:0007669"/>
    <property type="project" value="TreeGrafter"/>
</dbReference>
<proteinExistence type="inferred from homology"/>
<sequence>MREKSATKSSSSVRVAVRIRPQSVHERVQNVPQCLTVTHGKPQLTIGREKTFTYDYVFDQQTPQEIVYEKCVEELVESSFDGYNATVFAYGQTGSGKTYTMGTDFETDQTNTGIIPRAVKQLFDGIDERRETARKAGKLIPSFDVSVQFIELYNEDLIDLLSPDRDCSSSITIHEDPDILAALKAGALSRTTAATNMNQQSSRSHAIFTVNVKQTRIVPVDDDLDQHDSDSFDDDEKCAEKRTNSETELETLQAKFHFVDLAGSERLKRTGATGDRAKEGICINSGLLALGNVISALGGAKGRVGHVPYRDSKLTRLLQDSLGGNSRTLMIACASPNEPDQAETLSSLNYANRAKNVKNKVVANQNKSSKLITELRLENQILKAEILEWQTGKKRRRSDIRVAAESNDENTMPVTFGGLGILDEEESDEEESEKLEDEYICIDLDQLEENINTKERLLADLEANKKRLEELQQNYEKKLAEARQKIFETEAERDNSVKEMLAAKNTQSEVVKRRDEYESKLGKMKQELRRLEDTERENKRMQMLQQRQQEKMERSKQDLESMKRQKVELMKKLREENKRIRDLALTCTKKLAARDKVIRQMQIKITKLERETTQKAESLKRKTEEMQRLKKKDRRQTLFETNTARKPLTPVSSNDQMTPENKHFERMNTTYLVSSPTQCLSTQDLCVTKSERLLGELPEEETPMKTEQNDSTFQLPRVMYDRQPKGPKD</sequence>
<feature type="coiled-coil region" evidence="7">
    <location>
        <begin position="444"/>
        <end position="636"/>
    </location>
</feature>
<dbReference type="AlphaFoldDB" id="A0A183BHN7"/>
<dbReference type="GO" id="GO:0005524">
    <property type="term" value="F:ATP binding"/>
    <property type="evidence" value="ECO:0007669"/>
    <property type="project" value="UniProtKB-UniRule"/>
</dbReference>
<dbReference type="PROSITE" id="PS00411">
    <property type="entry name" value="KINESIN_MOTOR_1"/>
    <property type="match status" value="1"/>
</dbReference>
<dbReference type="InterPro" id="IPR027417">
    <property type="entry name" value="P-loop_NTPase"/>
</dbReference>
<evidence type="ECO:0000256" key="3">
    <source>
        <dbReference type="ARBA" id="ARBA00022840"/>
    </source>
</evidence>
<reference evidence="11" key="3">
    <citation type="submission" date="2016-06" db="UniProtKB">
        <authorList>
            <consortium name="WormBaseParasite"/>
        </authorList>
    </citation>
    <scope>IDENTIFICATION</scope>
</reference>
<evidence type="ECO:0000256" key="7">
    <source>
        <dbReference type="SAM" id="Coils"/>
    </source>
</evidence>
<name>A0A183BHN7_GLOPA</name>
<dbReference type="FunFam" id="3.40.850.10:FF:000280">
    <property type="entry name" value="Kinesin-like protein"/>
    <property type="match status" value="1"/>
</dbReference>
<evidence type="ECO:0000256" key="6">
    <source>
        <dbReference type="RuleBase" id="RU000394"/>
    </source>
</evidence>
<protein>
    <recommendedName>
        <fullName evidence="6">Kinesin-like protein</fullName>
    </recommendedName>
</protein>
<dbReference type="Pfam" id="PF25764">
    <property type="entry name" value="KIF21A_4th"/>
    <property type="match status" value="1"/>
</dbReference>
<dbReference type="Proteomes" id="UP000050741">
    <property type="component" value="Unassembled WGS sequence"/>
</dbReference>
<keyword evidence="3 5" id="KW-0067">ATP-binding</keyword>
<evidence type="ECO:0000259" key="9">
    <source>
        <dbReference type="PROSITE" id="PS50067"/>
    </source>
</evidence>
<comment type="subcellular location">
    <subcellularLocation>
        <location evidence="1">Cytoplasm</location>
        <location evidence="1">Cytoskeleton</location>
    </subcellularLocation>
</comment>
<dbReference type="WBParaSite" id="GPLIN_000011500">
    <property type="protein sequence ID" value="GPLIN_000011500"/>
    <property type="gene ID" value="GPLIN_000011500"/>
</dbReference>
<evidence type="ECO:0000256" key="8">
    <source>
        <dbReference type="SAM" id="MobiDB-lite"/>
    </source>
</evidence>
<reference evidence="10" key="2">
    <citation type="submission" date="2014-05" db="EMBL/GenBank/DDBJ databases">
        <title>The genome and life-stage specific transcriptomes of Globodera pallida elucidate key aspects of plant parasitism by a cyst nematode.</title>
        <authorList>
            <person name="Cotton J.A."/>
            <person name="Lilley C.J."/>
            <person name="Jones L.M."/>
            <person name="Kikuchi T."/>
            <person name="Reid A.J."/>
            <person name="Thorpe P."/>
            <person name="Tsai I.J."/>
            <person name="Beasley H."/>
            <person name="Blok V."/>
            <person name="Cock P.J.A."/>
            <person name="Van den Akker S.E."/>
            <person name="Holroyd N."/>
            <person name="Hunt M."/>
            <person name="Mantelin S."/>
            <person name="Naghra H."/>
            <person name="Pain A."/>
            <person name="Palomares-Rius J.E."/>
            <person name="Zarowiecki M."/>
            <person name="Berriman M."/>
            <person name="Jones J.T."/>
            <person name="Urwin P.E."/>
        </authorList>
    </citation>
    <scope>NUCLEOTIDE SEQUENCE [LARGE SCALE GENOMIC DNA]</scope>
    <source>
        <strain evidence="10">Lindley</strain>
    </source>
</reference>
<dbReference type="SMART" id="SM00129">
    <property type="entry name" value="KISc"/>
    <property type="match status" value="1"/>
</dbReference>
<dbReference type="GO" id="GO:0003777">
    <property type="term" value="F:microtubule motor activity"/>
    <property type="evidence" value="ECO:0007669"/>
    <property type="project" value="InterPro"/>
</dbReference>
<dbReference type="GO" id="GO:0007018">
    <property type="term" value="P:microtubule-based movement"/>
    <property type="evidence" value="ECO:0007669"/>
    <property type="project" value="InterPro"/>
</dbReference>
<dbReference type="InterPro" id="IPR001752">
    <property type="entry name" value="Kinesin_motor_dom"/>
</dbReference>
<accession>A0A183BHN7</accession>
<reference evidence="10" key="1">
    <citation type="submission" date="2013-12" db="EMBL/GenBank/DDBJ databases">
        <authorList>
            <person name="Aslett M."/>
        </authorList>
    </citation>
    <scope>NUCLEOTIDE SEQUENCE [LARGE SCALE GENOMIC DNA]</scope>
    <source>
        <strain evidence="10">Lindley</strain>
    </source>
</reference>
<evidence type="ECO:0000256" key="1">
    <source>
        <dbReference type="ARBA" id="ARBA00004245"/>
    </source>
</evidence>
<keyword evidence="4" id="KW-0963">Cytoplasm</keyword>
<dbReference type="PROSITE" id="PS50067">
    <property type="entry name" value="KINESIN_MOTOR_2"/>
    <property type="match status" value="1"/>
</dbReference>